<name>A0ABU1ZS30_9BURK</name>
<gene>
    <name evidence="2" type="ORF">J2X15_003669</name>
</gene>
<keyword evidence="3" id="KW-1185">Reference proteome</keyword>
<accession>A0ABU1ZS30</accession>
<dbReference type="EMBL" id="JAVDXO010000010">
    <property type="protein sequence ID" value="MDR7308360.1"/>
    <property type="molecule type" value="Genomic_DNA"/>
</dbReference>
<evidence type="ECO:0000256" key="1">
    <source>
        <dbReference type="SAM" id="SignalP"/>
    </source>
</evidence>
<protein>
    <recommendedName>
        <fullName evidence="4">DUF3108 domain-containing protein</fullName>
    </recommendedName>
</protein>
<feature type="signal peptide" evidence="1">
    <location>
        <begin position="1"/>
        <end position="22"/>
    </location>
</feature>
<keyword evidence="1" id="KW-0732">Signal</keyword>
<reference evidence="2 3" key="1">
    <citation type="submission" date="2023-07" db="EMBL/GenBank/DDBJ databases">
        <title>Sorghum-associated microbial communities from plants grown in Nebraska, USA.</title>
        <authorList>
            <person name="Schachtman D."/>
        </authorList>
    </citation>
    <scope>NUCLEOTIDE SEQUENCE [LARGE SCALE GENOMIC DNA]</scope>
    <source>
        <strain evidence="2 3">BE308</strain>
    </source>
</reference>
<sequence>MTVLRRATLGLAMAVLLPVAHAQAPKPAQPMHHQNIHDAAVAEVLRFYAPFGNPLDTARWRVSIEDFEWQDAVYRIDVAVDEYPTLVPWKSAYVMAHRIWMTATGRVVQTEPIYDRPNLANGGRSDAVPASRRGFYPGNAQFAAQLDFLHTALKLAGTIEAPMDRPLPGTVLRFRFPLGTQDLASGRAEVVETETHYQIHMLPPQDATNTALGHGYQLHFRVHKGTGQVADPQLILVMPPALM</sequence>
<dbReference type="RefSeq" id="WP_310345576.1">
    <property type="nucleotide sequence ID" value="NZ_JAVDXO010000010.1"/>
</dbReference>
<organism evidence="2 3">
    <name type="scientific">Rhodoferax saidenbachensis</name>
    <dbReference type="NCBI Taxonomy" id="1484693"/>
    <lineage>
        <taxon>Bacteria</taxon>
        <taxon>Pseudomonadati</taxon>
        <taxon>Pseudomonadota</taxon>
        <taxon>Betaproteobacteria</taxon>
        <taxon>Burkholderiales</taxon>
        <taxon>Comamonadaceae</taxon>
        <taxon>Rhodoferax</taxon>
    </lineage>
</organism>
<dbReference type="Proteomes" id="UP001268089">
    <property type="component" value="Unassembled WGS sequence"/>
</dbReference>
<evidence type="ECO:0000313" key="3">
    <source>
        <dbReference type="Proteomes" id="UP001268089"/>
    </source>
</evidence>
<feature type="chain" id="PRO_5047375627" description="DUF3108 domain-containing protein" evidence="1">
    <location>
        <begin position="23"/>
        <end position="243"/>
    </location>
</feature>
<comment type="caution">
    <text evidence="2">The sequence shown here is derived from an EMBL/GenBank/DDBJ whole genome shotgun (WGS) entry which is preliminary data.</text>
</comment>
<evidence type="ECO:0000313" key="2">
    <source>
        <dbReference type="EMBL" id="MDR7308360.1"/>
    </source>
</evidence>
<proteinExistence type="predicted"/>
<evidence type="ECO:0008006" key="4">
    <source>
        <dbReference type="Google" id="ProtNLM"/>
    </source>
</evidence>